<organism evidence="2 3">
    <name type="scientific">Panicum virgatum</name>
    <name type="common">Blackwell switchgrass</name>
    <dbReference type="NCBI Taxonomy" id="38727"/>
    <lineage>
        <taxon>Eukaryota</taxon>
        <taxon>Viridiplantae</taxon>
        <taxon>Streptophyta</taxon>
        <taxon>Embryophyta</taxon>
        <taxon>Tracheophyta</taxon>
        <taxon>Spermatophyta</taxon>
        <taxon>Magnoliopsida</taxon>
        <taxon>Liliopsida</taxon>
        <taxon>Poales</taxon>
        <taxon>Poaceae</taxon>
        <taxon>PACMAD clade</taxon>
        <taxon>Panicoideae</taxon>
        <taxon>Panicodae</taxon>
        <taxon>Paniceae</taxon>
        <taxon>Panicinae</taxon>
        <taxon>Panicum</taxon>
        <taxon>Panicum sect. Hiantes</taxon>
    </lineage>
</organism>
<dbReference type="EMBL" id="CM029053">
    <property type="protein sequence ID" value="KAG2548790.1"/>
    <property type="molecule type" value="Genomic_DNA"/>
</dbReference>
<feature type="compositionally biased region" description="Basic residues" evidence="1">
    <location>
        <begin position="263"/>
        <end position="273"/>
    </location>
</feature>
<feature type="compositionally biased region" description="Low complexity" evidence="1">
    <location>
        <begin position="209"/>
        <end position="234"/>
    </location>
</feature>
<sequence>MTAVGCRGSRVRALPQATAVSSFATGSRRGATAKEVLPCGGCRRSRPSISCSGTGCTIRRESGAPAAARGELDVVTLEEGSVLSKTRELRCGRLRVEVEAAAGRGTVTRAARRRLMAPGVGAGEGVLRGPVIAVAVEAIPVHCGAWRQGVLDRRWRWSGDAWPGKTRREPVGEGPRRGVARREAAPGSCLEGGRAGERKDATPGRSLEGGRAAEQGPARARRGAAPGRASAGRRASGGAGSAARRPGRQGVERKGVRWLGRGTGRHSQIRIGKKTWAPQL</sequence>
<dbReference type="AlphaFoldDB" id="A0A8T0NHH1"/>
<feature type="region of interest" description="Disordered" evidence="1">
    <location>
        <begin position="159"/>
        <end position="280"/>
    </location>
</feature>
<reference evidence="2" key="1">
    <citation type="submission" date="2020-05" db="EMBL/GenBank/DDBJ databases">
        <title>WGS assembly of Panicum virgatum.</title>
        <authorList>
            <person name="Lovell J.T."/>
            <person name="Jenkins J."/>
            <person name="Shu S."/>
            <person name="Juenger T.E."/>
            <person name="Schmutz J."/>
        </authorList>
    </citation>
    <scope>NUCLEOTIDE SEQUENCE</scope>
    <source>
        <strain evidence="2">AP13</strain>
    </source>
</reference>
<comment type="caution">
    <text evidence="2">The sequence shown here is derived from an EMBL/GenBank/DDBJ whole genome shotgun (WGS) entry which is preliminary data.</text>
</comment>
<proteinExistence type="predicted"/>
<dbReference type="Proteomes" id="UP000823388">
    <property type="component" value="Chromosome 9K"/>
</dbReference>
<feature type="compositionally biased region" description="Basic and acidic residues" evidence="1">
    <location>
        <begin position="166"/>
        <end position="184"/>
    </location>
</feature>
<accession>A0A8T0NHH1</accession>
<keyword evidence="3" id="KW-1185">Reference proteome</keyword>
<evidence type="ECO:0000256" key="1">
    <source>
        <dbReference type="SAM" id="MobiDB-lite"/>
    </source>
</evidence>
<evidence type="ECO:0000313" key="2">
    <source>
        <dbReference type="EMBL" id="KAG2548790.1"/>
    </source>
</evidence>
<gene>
    <name evidence="2" type="ORF">PVAP13_9KG215885</name>
</gene>
<evidence type="ECO:0000313" key="3">
    <source>
        <dbReference type="Proteomes" id="UP000823388"/>
    </source>
</evidence>
<protein>
    <submittedName>
        <fullName evidence="2">Uncharacterized protein</fullName>
    </submittedName>
</protein>
<name>A0A8T0NHH1_PANVG</name>